<evidence type="ECO:0000313" key="2">
    <source>
        <dbReference type="EMBL" id="AFO51163.1"/>
    </source>
</evidence>
<feature type="region of interest" description="Disordered" evidence="1">
    <location>
        <begin position="36"/>
        <end position="59"/>
    </location>
</feature>
<feature type="compositionally biased region" description="Polar residues" evidence="1">
    <location>
        <begin position="48"/>
        <end position="59"/>
    </location>
</feature>
<dbReference type="KEGG" id="ppx:T1E_5342"/>
<dbReference type="PATRIC" id="fig|1196325.3.peg.5299"/>
<dbReference type="EMBL" id="CP003734">
    <property type="protein sequence ID" value="AFO51163.1"/>
    <property type="molecule type" value="Genomic_DNA"/>
</dbReference>
<dbReference type="AlphaFoldDB" id="I7BHA2"/>
<sequence>MRCRGFVGRPTRVARNPYRSCFQSFTPAERGLMRAGAGMRGMHGPGQRRSTGSTVLVTL</sequence>
<reference evidence="3" key="1">
    <citation type="journal article" date="2013" name="Microb. Biotechnol.">
        <title>Metabolic potential of the organic-solvent tolerant Pseudomonas putida DOT-T1E deduced from its annotated genome.</title>
        <authorList>
            <person name="Udaondo Z."/>
            <person name="Molina L."/>
            <person name="Daniels C."/>
            <person name="Gomez M.J."/>
            <person name="Molina-Henares M.A."/>
            <person name="Matilla M.A."/>
            <person name="Roca A."/>
            <person name="Fernandez M."/>
            <person name="Duque E."/>
            <person name="Segura A."/>
            <person name="Ramos J.L."/>
        </authorList>
    </citation>
    <scope>NUCLEOTIDE SEQUENCE [LARGE SCALE GENOMIC DNA]</scope>
    <source>
        <strain evidence="3">DOT-T1E</strain>
    </source>
</reference>
<dbReference type="Proteomes" id="UP000006503">
    <property type="component" value="Chromosome"/>
</dbReference>
<accession>I7BHA2</accession>
<dbReference type="HOGENOM" id="CLU_2957209_0_0_6"/>
<evidence type="ECO:0000313" key="3">
    <source>
        <dbReference type="Proteomes" id="UP000006503"/>
    </source>
</evidence>
<name>I7BHA2_PSEPT</name>
<protein>
    <submittedName>
        <fullName evidence="2">Uncharacterized protein</fullName>
    </submittedName>
</protein>
<organism evidence="2 3">
    <name type="scientific">Pseudomonas putida (strain DOT-T1E)</name>
    <dbReference type="NCBI Taxonomy" id="1196325"/>
    <lineage>
        <taxon>Bacteria</taxon>
        <taxon>Pseudomonadati</taxon>
        <taxon>Pseudomonadota</taxon>
        <taxon>Gammaproteobacteria</taxon>
        <taxon>Pseudomonadales</taxon>
        <taxon>Pseudomonadaceae</taxon>
        <taxon>Pseudomonas</taxon>
    </lineage>
</organism>
<gene>
    <name evidence="2" type="ordered locus">T1E_5342</name>
</gene>
<proteinExistence type="predicted"/>
<evidence type="ECO:0000256" key="1">
    <source>
        <dbReference type="SAM" id="MobiDB-lite"/>
    </source>
</evidence>